<sequence length="768" mass="86567">MGQIVRRKRRGRPSNTDRARINNFTAPPSPVDRRRSRRRRNVIYNFDIDDYVDDDEFYDDEDEEVGRREKKLRLLLCEDDSRSNTRRVRHAPASSSSDEYDVDEDFKYSKKRKIDGGDGEDDEDNEFEEIGGRKLEEEDEEEEEEEAPGASDFVCGAASDLQKGAPLPDKRTLELILDKLQKKDTYGVYAEPVDPDELPDYHDVIKHPMDFATVRKKLAKGAYLTLKEFESDVYLICTNAMQYNAPDTIYYKQASSIQEQAKLRFQRLRANVDRSEIEPNTEHKTRPSFSPPKKQLKKPVQDHVGSETLSGGANVRIEEFPNASSAQTPVRPVSSEALIAENSSLPDNSLDKEQELLPGKGCSMPKLGRKPVYDENKRATYNTCVEPVTESDSIFSIFEGESKQFIPVGLHVDHSYARSLARFAATLGSVAWKVASQTIEQALPAGVKYGRGWVGEYEPLPTQVLIMPGDYTAHFEQKASTSINRSPNVTTPLKQQSFKEHIKDPKPPFFSSNRLPQVEPNPPPQIITRKPVHNIPSPRPGNLVPLPSFKHPNHNNDGFAPGRPTNGNPIPISREQPQQQTGLSDPVQMMKMLAERGQGQQNKSNSFGFGPPKREDIQIGSRRDDSSNVAAQAWMSLGGTHKQQNSVESLYNNRQQQPQASRFRGEVHFQGDNKNAYQQPVQAFVMPPVAGNNIQNRHMGFPQLVTADLSRFQVQPSWRGVAPQMQQLRPKQQESRPPDLNIGYQSSPVRQSTGMLVDSQQPDLALQL</sequence>
<organism evidence="1 2">
    <name type="scientific">Cichorium intybus</name>
    <name type="common">Chicory</name>
    <dbReference type="NCBI Taxonomy" id="13427"/>
    <lineage>
        <taxon>Eukaryota</taxon>
        <taxon>Viridiplantae</taxon>
        <taxon>Streptophyta</taxon>
        <taxon>Embryophyta</taxon>
        <taxon>Tracheophyta</taxon>
        <taxon>Spermatophyta</taxon>
        <taxon>Magnoliopsida</taxon>
        <taxon>eudicotyledons</taxon>
        <taxon>Gunneridae</taxon>
        <taxon>Pentapetalae</taxon>
        <taxon>asterids</taxon>
        <taxon>campanulids</taxon>
        <taxon>Asterales</taxon>
        <taxon>Asteraceae</taxon>
        <taxon>Cichorioideae</taxon>
        <taxon>Cichorieae</taxon>
        <taxon>Cichoriinae</taxon>
        <taxon>Cichorium</taxon>
    </lineage>
</organism>
<dbReference type="EMBL" id="CM042017">
    <property type="protein sequence ID" value="KAI3688524.1"/>
    <property type="molecule type" value="Genomic_DNA"/>
</dbReference>
<accession>A0ACB8YUA3</accession>
<dbReference type="Proteomes" id="UP001055811">
    <property type="component" value="Linkage Group LG09"/>
</dbReference>
<name>A0ACB8YUA3_CICIN</name>
<gene>
    <name evidence="1" type="ORF">L2E82_46154</name>
</gene>
<evidence type="ECO:0000313" key="1">
    <source>
        <dbReference type="EMBL" id="KAI3688524.1"/>
    </source>
</evidence>
<keyword evidence="2" id="KW-1185">Reference proteome</keyword>
<evidence type="ECO:0000313" key="2">
    <source>
        <dbReference type="Proteomes" id="UP001055811"/>
    </source>
</evidence>
<proteinExistence type="predicted"/>
<comment type="caution">
    <text evidence="1">The sequence shown here is derived from an EMBL/GenBank/DDBJ whole genome shotgun (WGS) entry which is preliminary data.</text>
</comment>
<protein>
    <submittedName>
        <fullName evidence="1">Uncharacterized protein</fullName>
    </submittedName>
</protein>
<reference evidence="1 2" key="2">
    <citation type="journal article" date="2022" name="Mol. Ecol. Resour.">
        <title>The genomes of chicory, endive, great burdock and yacon provide insights into Asteraceae paleo-polyploidization history and plant inulin production.</title>
        <authorList>
            <person name="Fan W."/>
            <person name="Wang S."/>
            <person name="Wang H."/>
            <person name="Wang A."/>
            <person name="Jiang F."/>
            <person name="Liu H."/>
            <person name="Zhao H."/>
            <person name="Xu D."/>
            <person name="Zhang Y."/>
        </authorList>
    </citation>
    <scope>NUCLEOTIDE SEQUENCE [LARGE SCALE GENOMIC DNA]</scope>
    <source>
        <strain evidence="2">cv. Punajuju</strain>
        <tissue evidence="1">Leaves</tissue>
    </source>
</reference>
<reference evidence="2" key="1">
    <citation type="journal article" date="2022" name="Mol. Ecol. Resour.">
        <title>The genomes of chicory, endive, great burdock and yacon provide insights into Asteraceae palaeo-polyploidization history and plant inulin production.</title>
        <authorList>
            <person name="Fan W."/>
            <person name="Wang S."/>
            <person name="Wang H."/>
            <person name="Wang A."/>
            <person name="Jiang F."/>
            <person name="Liu H."/>
            <person name="Zhao H."/>
            <person name="Xu D."/>
            <person name="Zhang Y."/>
        </authorList>
    </citation>
    <scope>NUCLEOTIDE SEQUENCE [LARGE SCALE GENOMIC DNA]</scope>
    <source>
        <strain evidence="2">cv. Punajuju</strain>
    </source>
</reference>